<dbReference type="GO" id="GO:0016491">
    <property type="term" value="F:oxidoreductase activity"/>
    <property type="evidence" value="ECO:0007669"/>
    <property type="project" value="UniProtKB-KW"/>
</dbReference>
<proteinExistence type="inferred from homology"/>
<dbReference type="InterPro" id="IPR016169">
    <property type="entry name" value="FAD-bd_PCMH_sub2"/>
</dbReference>
<dbReference type="EMBL" id="CAJVRM010000534">
    <property type="protein sequence ID" value="CAG8981889.1"/>
    <property type="molecule type" value="Genomic_DNA"/>
</dbReference>
<dbReference type="PROSITE" id="PS51387">
    <property type="entry name" value="FAD_PCMH"/>
    <property type="match status" value="1"/>
</dbReference>
<dbReference type="InterPro" id="IPR036318">
    <property type="entry name" value="FAD-bd_PCMH-like_sf"/>
</dbReference>
<evidence type="ECO:0000259" key="3">
    <source>
        <dbReference type="PROSITE" id="PS51387"/>
    </source>
</evidence>
<dbReference type="InterPro" id="IPR012951">
    <property type="entry name" value="BBE"/>
</dbReference>
<evidence type="ECO:0000313" key="5">
    <source>
        <dbReference type="Proteomes" id="UP000701801"/>
    </source>
</evidence>
<dbReference type="OrthoDB" id="9983560at2759"/>
<dbReference type="PANTHER" id="PTHR13878">
    <property type="entry name" value="GULONOLACTONE OXIDASE"/>
    <property type="match status" value="1"/>
</dbReference>
<dbReference type="InterPro" id="IPR050432">
    <property type="entry name" value="FAD-linked_Oxidoreductases_BP"/>
</dbReference>
<comment type="caution">
    <text evidence="4">The sequence shown here is derived from an EMBL/GenBank/DDBJ whole genome shotgun (WGS) entry which is preliminary data.</text>
</comment>
<reference evidence="4" key="1">
    <citation type="submission" date="2021-07" db="EMBL/GenBank/DDBJ databases">
        <authorList>
            <person name="Durling M."/>
        </authorList>
    </citation>
    <scope>NUCLEOTIDE SEQUENCE</scope>
</reference>
<comment type="similarity">
    <text evidence="1">Belongs to the oxygen-dependent FAD-linked oxidoreductase family.</text>
</comment>
<gene>
    <name evidence="4" type="ORF">HYALB_00013562</name>
</gene>
<dbReference type="InterPro" id="IPR016166">
    <property type="entry name" value="FAD-bd_PCMH"/>
</dbReference>
<evidence type="ECO:0000313" key="4">
    <source>
        <dbReference type="EMBL" id="CAG8981889.1"/>
    </source>
</evidence>
<dbReference type="Proteomes" id="UP000701801">
    <property type="component" value="Unassembled WGS sequence"/>
</dbReference>
<dbReference type="GO" id="GO:0071949">
    <property type="term" value="F:FAD binding"/>
    <property type="evidence" value="ECO:0007669"/>
    <property type="project" value="InterPro"/>
</dbReference>
<accession>A0A9N9LVE4</accession>
<dbReference type="SUPFAM" id="SSF56176">
    <property type="entry name" value="FAD-binding/transporter-associated domain-like"/>
    <property type="match status" value="1"/>
</dbReference>
<sequence>GGYPVYVVNVTCVEQIQYAVRFASMYGIRLVVKNTGHDFSGRSLGGGGLGVWIFHLKDIVYHDEYITEGYTGPAFHVGAGVQAREIYKVAYELRLMVVGGSVGLYGGYSLGGGHSMLSSLHGLGADQILSLNIVLASGEFVTASPTQNEDLFWAVRGGGGSTFGIVTSMVVKAFPDVRTTVASFSWGLEDVNLTLEVFWAGIKSYFSRFEEFTNEGMAAEWYIWPEGDVTGGKVGGKLLFEIRQFFAVGKSMEQTQSLLAPWLEEMKRLGINLAMKMEEFPSYYQAYYWTDKPRTGGSYMPPTISYASRLIPRENFDKNGKLDETIRVLRDLINQDHSINGYQYSPTLSVGKPVGADGNAVHPAWRTALSHVIVFVTWDANASKEQQMGIRRKFADVTMKPLRELTSEGGSYANEADRLEPGWQGSFFGENYERLLGVKGRVDPEGLLWSVNGVGSEGWGVRSWDGLPTEDGRLCRVGG</sequence>
<feature type="non-terminal residue" evidence="4">
    <location>
        <position position="479"/>
    </location>
</feature>
<keyword evidence="5" id="KW-1185">Reference proteome</keyword>
<evidence type="ECO:0000256" key="1">
    <source>
        <dbReference type="ARBA" id="ARBA00005466"/>
    </source>
</evidence>
<dbReference type="PANTHER" id="PTHR13878:SF91">
    <property type="entry name" value="FAD BINDING DOMAIN PROTEIN (AFU_ORTHOLOGUE AFUA_6G12070)-RELATED"/>
    <property type="match status" value="1"/>
</dbReference>
<dbReference type="AlphaFoldDB" id="A0A9N9LVE4"/>
<dbReference type="Pfam" id="PF01565">
    <property type="entry name" value="FAD_binding_4"/>
    <property type="match status" value="1"/>
</dbReference>
<keyword evidence="2" id="KW-0560">Oxidoreductase</keyword>
<dbReference type="Pfam" id="PF08031">
    <property type="entry name" value="BBE"/>
    <property type="match status" value="1"/>
</dbReference>
<dbReference type="Gene3D" id="3.30.465.10">
    <property type="match status" value="2"/>
</dbReference>
<protein>
    <recommendedName>
        <fullName evidence="3">FAD-binding PCMH-type domain-containing protein</fullName>
    </recommendedName>
</protein>
<evidence type="ECO:0000256" key="2">
    <source>
        <dbReference type="ARBA" id="ARBA00023002"/>
    </source>
</evidence>
<dbReference type="InterPro" id="IPR006094">
    <property type="entry name" value="Oxid_FAD_bind_N"/>
</dbReference>
<feature type="domain" description="FAD-binding PCMH-type" evidence="3">
    <location>
        <begin position="1"/>
        <end position="176"/>
    </location>
</feature>
<organism evidence="4 5">
    <name type="scientific">Hymenoscyphus albidus</name>
    <dbReference type="NCBI Taxonomy" id="595503"/>
    <lineage>
        <taxon>Eukaryota</taxon>
        <taxon>Fungi</taxon>
        <taxon>Dikarya</taxon>
        <taxon>Ascomycota</taxon>
        <taxon>Pezizomycotina</taxon>
        <taxon>Leotiomycetes</taxon>
        <taxon>Helotiales</taxon>
        <taxon>Helotiaceae</taxon>
        <taxon>Hymenoscyphus</taxon>
    </lineage>
</organism>
<name>A0A9N9LVE4_9HELO</name>